<evidence type="ECO:0000256" key="2">
    <source>
        <dbReference type="SAM" id="SignalP"/>
    </source>
</evidence>
<reference evidence="3 4" key="1">
    <citation type="submission" date="2012-04" db="EMBL/GenBank/DDBJ databases">
        <title>The Genome Sequence of Saprolegnia declina VS20.</title>
        <authorList>
            <consortium name="The Broad Institute Genome Sequencing Platform"/>
            <person name="Russ C."/>
            <person name="Nusbaum C."/>
            <person name="Tyler B."/>
            <person name="van West P."/>
            <person name="Dieguez-Uribeondo J."/>
            <person name="de Bruijn I."/>
            <person name="Tripathy S."/>
            <person name="Jiang R."/>
            <person name="Young S.K."/>
            <person name="Zeng Q."/>
            <person name="Gargeya S."/>
            <person name="Fitzgerald M."/>
            <person name="Haas B."/>
            <person name="Abouelleil A."/>
            <person name="Alvarado L."/>
            <person name="Arachchi H.M."/>
            <person name="Berlin A."/>
            <person name="Chapman S.B."/>
            <person name="Goldberg J."/>
            <person name="Griggs A."/>
            <person name="Gujja S."/>
            <person name="Hansen M."/>
            <person name="Howarth C."/>
            <person name="Imamovic A."/>
            <person name="Larimer J."/>
            <person name="McCowen C."/>
            <person name="Montmayeur A."/>
            <person name="Murphy C."/>
            <person name="Neiman D."/>
            <person name="Pearson M."/>
            <person name="Priest M."/>
            <person name="Roberts A."/>
            <person name="Saif S."/>
            <person name="Shea T."/>
            <person name="Sisk P."/>
            <person name="Sykes S."/>
            <person name="Wortman J."/>
            <person name="Nusbaum C."/>
            <person name="Birren B."/>
        </authorList>
    </citation>
    <scope>NUCLEOTIDE SEQUENCE [LARGE SCALE GENOMIC DNA]</scope>
    <source>
        <strain evidence="3 4">VS20</strain>
    </source>
</reference>
<dbReference type="OrthoDB" id="10391586at2759"/>
<dbReference type="VEuPathDB" id="FungiDB:SDRG_11185"/>
<proteinExistence type="predicted"/>
<protein>
    <submittedName>
        <fullName evidence="3">Uncharacterized protein</fullName>
    </submittedName>
</protein>
<evidence type="ECO:0000313" key="4">
    <source>
        <dbReference type="Proteomes" id="UP000030762"/>
    </source>
</evidence>
<organism evidence="3 4">
    <name type="scientific">Saprolegnia diclina (strain VS20)</name>
    <dbReference type="NCBI Taxonomy" id="1156394"/>
    <lineage>
        <taxon>Eukaryota</taxon>
        <taxon>Sar</taxon>
        <taxon>Stramenopiles</taxon>
        <taxon>Oomycota</taxon>
        <taxon>Saprolegniomycetes</taxon>
        <taxon>Saprolegniales</taxon>
        <taxon>Saprolegniaceae</taxon>
        <taxon>Saprolegnia</taxon>
    </lineage>
</organism>
<dbReference type="RefSeq" id="XP_008615436.1">
    <property type="nucleotide sequence ID" value="XM_008617214.1"/>
</dbReference>
<feature type="chain" id="PRO_5004571451" evidence="2">
    <location>
        <begin position="22"/>
        <end position="188"/>
    </location>
</feature>
<keyword evidence="1" id="KW-0812">Transmembrane</keyword>
<sequence>MAPTQHKVLGSSLLLILLLSASDLYVGHRTSSKITAAAWGVPLLVTATTLAAVYATHRPRPHVAMLIGGLCLVQLGLVAVTLVAAMLRLGATLCCCGSMLCPDDGTLQLEGCATAADNCATSPLRKACGVYALVRSLYLTMWVATLQYEAAKAHLAVQDSYAAYVALYQRSDPSLFGARADVALSMSH</sequence>
<feature type="transmembrane region" description="Helical" evidence="1">
    <location>
        <begin position="63"/>
        <end position="87"/>
    </location>
</feature>
<dbReference type="AlphaFoldDB" id="T0RM36"/>
<feature type="signal peptide" evidence="2">
    <location>
        <begin position="1"/>
        <end position="21"/>
    </location>
</feature>
<dbReference type="EMBL" id="JH767171">
    <property type="protein sequence ID" value="EQC30997.1"/>
    <property type="molecule type" value="Genomic_DNA"/>
</dbReference>
<keyword evidence="1" id="KW-1133">Transmembrane helix</keyword>
<dbReference type="GeneID" id="19951912"/>
<dbReference type="InParanoid" id="T0RM36"/>
<evidence type="ECO:0000313" key="3">
    <source>
        <dbReference type="EMBL" id="EQC30997.1"/>
    </source>
</evidence>
<dbReference type="OMA" id="LYVGHRT"/>
<keyword evidence="1" id="KW-0472">Membrane</keyword>
<keyword evidence="4" id="KW-1185">Reference proteome</keyword>
<gene>
    <name evidence="3" type="ORF">SDRG_11185</name>
</gene>
<evidence type="ECO:0000256" key="1">
    <source>
        <dbReference type="SAM" id="Phobius"/>
    </source>
</evidence>
<accession>T0RM36</accession>
<feature type="transmembrane region" description="Helical" evidence="1">
    <location>
        <begin position="34"/>
        <end position="56"/>
    </location>
</feature>
<dbReference type="Proteomes" id="UP000030762">
    <property type="component" value="Unassembled WGS sequence"/>
</dbReference>
<keyword evidence="2" id="KW-0732">Signal</keyword>
<name>T0RM36_SAPDV</name>